<comment type="caution">
    <text evidence="1">The sequence shown here is derived from an EMBL/GenBank/DDBJ whole genome shotgun (WGS) entry which is preliminary data.</text>
</comment>
<sequence>MNEQELDAVYTELCHALGAAGEEGATKLLSRFALLAMLEIDDAERLKAMVKRAAQEA</sequence>
<dbReference type="EMBL" id="QNRQ01000002">
    <property type="protein sequence ID" value="RBP42113.1"/>
    <property type="molecule type" value="Genomic_DNA"/>
</dbReference>
<dbReference type="AlphaFoldDB" id="A0A366HHI0"/>
<reference evidence="1 2" key="1">
    <citation type="submission" date="2018-06" db="EMBL/GenBank/DDBJ databases">
        <title>Genomic Encyclopedia of Type Strains, Phase IV (KMG-IV): sequencing the most valuable type-strain genomes for metagenomic binning, comparative biology and taxonomic classification.</title>
        <authorList>
            <person name="Goeker M."/>
        </authorList>
    </citation>
    <scope>NUCLEOTIDE SEQUENCE [LARGE SCALE GENOMIC DNA]</scope>
    <source>
        <strain evidence="1 2">DSM 25520</strain>
    </source>
</reference>
<keyword evidence="2" id="KW-1185">Reference proteome</keyword>
<dbReference type="RefSeq" id="WP_170139838.1">
    <property type="nucleotide sequence ID" value="NZ_JACCEU010000002.1"/>
</dbReference>
<protein>
    <recommendedName>
        <fullName evidence="3">DUF2783 domain-containing protein</fullName>
    </recommendedName>
</protein>
<gene>
    <name evidence="1" type="ORF">DFR37_102499</name>
</gene>
<evidence type="ECO:0000313" key="1">
    <source>
        <dbReference type="EMBL" id="RBP42113.1"/>
    </source>
</evidence>
<accession>A0A366HHI0</accession>
<name>A0A366HHI0_9BURK</name>
<organism evidence="1 2">
    <name type="scientific">Eoetvoesiella caeni</name>
    <dbReference type="NCBI Taxonomy" id="645616"/>
    <lineage>
        <taxon>Bacteria</taxon>
        <taxon>Pseudomonadati</taxon>
        <taxon>Pseudomonadota</taxon>
        <taxon>Betaproteobacteria</taxon>
        <taxon>Burkholderiales</taxon>
        <taxon>Alcaligenaceae</taxon>
        <taxon>Eoetvoesiella</taxon>
    </lineage>
</organism>
<dbReference type="Proteomes" id="UP000253628">
    <property type="component" value="Unassembled WGS sequence"/>
</dbReference>
<evidence type="ECO:0008006" key="3">
    <source>
        <dbReference type="Google" id="ProtNLM"/>
    </source>
</evidence>
<proteinExistence type="predicted"/>
<evidence type="ECO:0000313" key="2">
    <source>
        <dbReference type="Proteomes" id="UP000253628"/>
    </source>
</evidence>